<evidence type="ECO:0000313" key="2">
    <source>
        <dbReference type="Proteomes" id="UP000320216"/>
    </source>
</evidence>
<keyword evidence="2" id="KW-1185">Reference proteome</keyword>
<dbReference type="SUPFAM" id="SSF53448">
    <property type="entry name" value="Nucleotide-diphospho-sugar transferases"/>
    <property type="match status" value="1"/>
</dbReference>
<dbReference type="InterPro" id="IPR029044">
    <property type="entry name" value="Nucleotide-diphossugar_trans"/>
</dbReference>
<sequence>MNVLCVIPVRGGSKGVPGKNARVVAGKPLVVWTIERALAVPGLDVLVSTDDPTLAEIAREAGADVPFLRPAELAQDTTPTEPVVRHAIDFRTAEGRRPDAVMLLQATSPVRLPGTLERAVAQFAAGGVDALVGVVPQTPFFWRLGGEPDGGARAAYDVAARPRRQELGAADYHYFENGSLYITRTEIYEQQNNRIGGRVGLFVLDEREGVDIDTLVDLRVAEQVLAELNEGVEQ</sequence>
<accession>A0A5B8MAL5</accession>
<dbReference type="Proteomes" id="UP000320216">
    <property type="component" value="Chromosome"/>
</dbReference>
<reference evidence="1 2" key="1">
    <citation type="submission" date="2019-07" db="EMBL/GenBank/DDBJ databases">
        <title>Full genome sequence of Humibacter sp. WJ7-1.</title>
        <authorList>
            <person name="Im W.-T."/>
        </authorList>
    </citation>
    <scope>NUCLEOTIDE SEQUENCE [LARGE SCALE GENOMIC DNA]</scope>
    <source>
        <strain evidence="1 2">WJ7-1</strain>
    </source>
</reference>
<dbReference type="EMBL" id="CP042305">
    <property type="protein sequence ID" value="QDZ16805.1"/>
    <property type="molecule type" value="Genomic_DNA"/>
</dbReference>
<dbReference type="GO" id="GO:0008781">
    <property type="term" value="F:N-acylneuraminate cytidylyltransferase activity"/>
    <property type="evidence" value="ECO:0007669"/>
    <property type="project" value="TreeGrafter"/>
</dbReference>
<keyword evidence="1" id="KW-0808">Transferase</keyword>
<proteinExistence type="predicted"/>
<protein>
    <submittedName>
        <fullName evidence="1">Acylneuraminate cytidylyltransferase family protein</fullName>
    </submittedName>
</protein>
<dbReference type="Gene3D" id="3.90.550.10">
    <property type="entry name" value="Spore Coat Polysaccharide Biosynthesis Protein SpsA, Chain A"/>
    <property type="match status" value="1"/>
</dbReference>
<name>A0A5B8MAL5_9MICO</name>
<dbReference type="PANTHER" id="PTHR21485:SF3">
    <property type="entry name" value="N-ACYLNEURAMINATE CYTIDYLYLTRANSFERASE"/>
    <property type="match status" value="1"/>
</dbReference>
<dbReference type="KEGG" id="huw:FPZ11_09620"/>
<keyword evidence="1" id="KW-0548">Nucleotidyltransferase</keyword>
<evidence type="ECO:0000313" key="1">
    <source>
        <dbReference type="EMBL" id="QDZ16805.1"/>
    </source>
</evidence>
<dbReference type="Pfam" id="PF02348">
    <property type="entry name" value="CTP_transf_3"/>
    <property type="match status" value="1"/>
</dbReference>
<dbReference type="AlphaFoldDB" id="A0A5B8MAL5"/>
<dbReference type="InterPro" id="IPR003329">
    <property type="entry name" value="Cytidylyl_trans"/>
</dbReference>
<dbReference type="CDD" id="cd02513">
    <property type="entry name" value="CMP-NeuAc_Synthase"/>
    <property type="match status" value="1"/>
</dbReference>
<dbReference type="OrthoDB" id="9805604at2"/>
<gene>
    <name evidence="1" type="ORF">FPZ11_09620</name>
</gene>
<organism evidence="1 2">
    <name type="scientific">Humibacter ginsenosidimutans</name>
    <dbReference type="NCBI Taxonomy" id="2599293"/>
    <lineage>
        <taxon>Bacteria</taxon>
        <taxon>Bacillati</taxon>
        <taxon>Actinomycetota</taxon>
        <taxon>Actinomycetes</taxon>
        <taxon>Micrococcales</taxon>
        <taxon>Microbacteriaceae</taxon>
        <taxon>Humibacter</taxon>
    </lineage>
</organism>
<dbReference type="InterPro" id="IPR050793">
    <property type="entry name" value="CMP-NeuNAc_synthase"/>
</dbReference>
<dbReference type="PANTHER" id="PTHR21485">
    <property type="entry name" value="HAD SUPERFAMILY MEMBERS CMAS AND KDSC"/>
    <property type="match status" value="1"/>
</dbReference>